<dbReference type="Proteomes" id="UP001176941">
    <property type="component" value="Chromosome 7"/>
</dbReference>
<proteinExistence type="predicted"/>
<evidence type="ECO:0000313" key="3">
    <source>
        <dbReference type="Proteomes" id="UP001176941"/>
    </source>
</evidence>
<accession>A0ABN8ZX68</accession>
<dbReference type="EMBL" id="OX459943">
    <property type="protein sequence ID" value="CAI9178359.1"/>
    <property type="molecule type" value="Genomic_DNA"/>
</dbReference>
<organism evidence="2 3">
    <name type="scientific">Rangifer tarandus platyrhynchus</name>
    <name type="common">Svalbard reindeer</name>
    <dbReference type="NCBI Taxonomy" id="3082113"/>
    <lineage>
        <taxon>Eukaryota</taxon>
        <taxon>Metazoa</taxon>
        <taxon>Chordata</taxon>
        <taxon>Craniata</taxon>
        <taxon>Vertebrata</taxon>
        <taxon>Euteleostomi</taxon>
        <taxon>Mammalia</taxon>
        <taxon>Eutheria</taxon>
        <taxon>Laurasiatheria</taxon>
        <taxon>Artiodactyla</taxon>
        <taxon>Ruminantia</taxon>
        <taxon>Pecora</taxon>
        <taxon>Cervidae</taxon>
        <taxon>Odocoileinae</taxon>
        <taxon>Rangifer</taxon>
    </lineage>
</organism>
<reference evidence="2" key="1">
    <citation type="submission" date="2023-04" db="EMBL/GenBank/DDBJ databases">
        <authorList>
            <consortium name="ELIXIR-Norway"/>
        </authorList>
    </citation>
    <scope>NUCLEOTIDE SEQUENCE [LARGE SCALE GENOMIC DNA]</scope>
</reference>
<gene>
    <name evidence="2" type="ORF">MRATA1EN1_LOCUS27321</name>
</gene>
<keyword evidence="3" id="KW-1185">Reference proteome</keyword>
<protein>
    <submittedName>
        <fullName evidence="2">Uncharacterized protein</fullName>
    </submittedName>
</protein>
<evidence type="ECO:0000313" key="2">
    <source>
        <dbReference type="EMBL" id="CAI9178359.1"/>
    </source>
</evidence>
<feature type="region of interest" description="Disordered" evidence="1">
    <location>
        <begin position="21"/>
        <end position="67"/>
    </location>
</feature>
<sequence length="126" mass="12728">MGAVSLPGQAEGLGVLAGAAQGALSPGTSEGRDLRECPGWKAGVMVPSSPTRVTAPGRPRLSCHPGPAQVAVTSGAQGMPCGAAALLRLPRDQTPTPSIEPFLLQGPRGPGAECFLLLQHVFPVVD</sequence>
<name>A0ABN8ZX68_RANTA</name>
<evidence type="ECO:0000256" key="1">
    <source>
        <dbReference type="SAM" id="MobiDB-lite"/>
    </source>
</evidence>